<feature type="domain" description="Alpha-L-rhamnosidase concanavalin-like" evidence="4">
    <location>
        <begin position="346"/>
        <end position="446"/>
    </location>
</feature>
<dbReference type="GO" id="GO:0005975">
    <property type="term" value="P:carbohydrate metabolic process"/>
    <property type="evidence" value="ECO:0007669"/>
    <property type="project" value="InterPro"/>
</dbReference>
<accession>A0A0B7KJG1</accession>
<dbReference type="InterPro" id="IPR013783">
    <property type="entry name" value="Ig-like_fold"/>
</dbReference>
<dbReference type="PIRSF" id="PIRSF010631">
    <property type="entry name" value="A-rhamnsds"/>
    <property type="match status" value="1"/>
</dbReference>
<sequence>MDSAPPSLTKPTFEHLRGDQFFSGSAEPRISWKYAYDQGTAPGWEQTAYEIEICSPTGNKPKVFHVESSASVLVPWPRGFLKSREPALIRVRSLGTSNKSRSDSLWTEWSETASIETVLLDKHDWTAQWIASSSKPEPNANGSLQPLRFYKTFDVPSDPVSKARIYISALGVFDVYINGQQAGDEFMAPGWTCYQHRIPYRALDITSLLEPGKQNTVCIEVAEGWYYGRLGFNGGTRFIYGGDELGVLGQIEVHSTPEDSDGSPWTLTTDDSWKCTSSAIKQSEIYDGETYDARGEKDNWKLLGLDGSNSLNPTKIMPPPKGSLFFAKAPPVRVTETVTPVNVFRSNSGKAIIDFGQNLVGKLLVKSISLPDGESVIFKHAEVMEHGELGTRPLRIAKATDTVISAGKEIQNWTPRFTFHGFRYVQVDNWPGELPSKDDFVAQVLHTDLQRRGHFNCSNKSVNQLHKNVVWSMRSNFVSIPTDCPQRDERLGWTGDLQVFCPSASFLYDVTGMLSDWLQDVVSEQMEEGRGGIPPLVCPDILPKNWPHMPQAIWDDVTVLTPEVLYRYSGDLQLLERHFESMQTWIDKGIDRGPDGLWNGNRWQLGDWLDPRAPPEFPGDGRTDSVLVADAYLVRVTDVFSQVCGILGKKDLAAKYAEDAAAHRVTFQDKYISPKGNLMSNSQTGVALAIQHGLYKDKDQLAVGKASLSRLVRSSHFHIATGFAGTPIITHALTASGATQLAYRMLLEKTCPSWMYPVSMGATTIWERWDSMLPDGTINPGEMTSFNHYALGAVADWLHGTVAGISPLEPGWKTFKVRPIPGGNLTHAEASFDGPYGLIKVHWMLKDGKFELKLQVPPNSKAVIILPSETKDLDHPPSELSVGSGFHDFSCAFNPGEWPPLPWMPAHKKESTTDTIAV</sequence>
<dbReference type="Gene3D" id="2.60.40.10">
    <property type="entry name" value="Immunoglobulins"/>
    <property type="match status" value="1"/>
</dbReference>
<feature type="domain" description="Alpha-L-rhamnosidase six-hairpin glycosidase" evidence="6">
    <location>
        <begin position="451"/>
        <end position="802"/>
    </location>
</feature>
<evidence type="ECO:0000256" key="3">
    <source>
        <dbReference type="ARBA" id="ARBA00022801"/>
    </source>
</evidence>
<dbReference type="InterPro" id="IPR013737">
    <property type="entry name" value="Bac_rhamnosid_N"/>
</dbReference>
<dbReference type="Gene3D" id="2.60.120.260">
    <property type="entry name" value="Galactose-binding domain-like"/>
    <property type="match status" value="2"/>
</dbReference>
<feature type="domain" description="Alpha-L-rhamnosidase C-terminal" evidence="7">
    <location>
        <begin position="804"/>
        <end position="874"/>
    </location>
</feature>
<organism evidence="8">
    <name type="scientific">Bionectria ochroleuca</name>
    <name type="common">Gliocladium roseum</name>
    <dbReference type="NCBI Taxonomy" id="29856"/>
    <lineage>
        <taxon>Eukaryota</taxon>
        <taxon>Fungi</taxon>
        <taxon>Dikarya</taxon>
        <taxon>Ascomycota</taxon>
        <taxon>Pezizomycotina</taxon>
        <taxon>Sordariomycetes</taxon>
        <taxon>Hypocreomycetidae</taxon>
        <taxon>Hypocreales</taxon>
        <taxon>Bionectriaceae</taxon>
        <taxon>Clonostachys</taxon>
    </lineage>
</organism>
<evidence type="ECO:0000259" key="4">
    <source>
        <dbReference type="Pfam" id="PF05592"/>
    </source>
</evidence>
<dbReference type="Pfam" id="PF05592">
    <property type="entry name" value="Bac_rhamnosid"/>
    <property type="match status" value="1"/>
</dbReference>
<dbReference type="SUPFAM" id="SSF49785">
    <property type="entry name" value="Galactose-binding domain-like"/>
    <property type="match status" value="1"/>
</dbReference>
<dbReference type="SUPFAM" id="SSF48208">
    <property type="entry name" value="Six-hairpin glycosidases"/>
    <property type="match status" value="1"/>
</dbReference>
<dbReference type="AlphaFoldDB" id="A0A0B7KJG1"/>
<dbReference type="Pfam" id="PF17389">
    <property type="entry name" value="Bac_rhamnosid6H"/>
    <property type="match status" value="1"/>
</dbReference>
<comment type="catalytic activity">
    <reaction evidence="1">
        <text>Hydrolysis of terminal non-reducing alpha-L-rhamnose residues in alpha-L-rhamnosides.</text>
        <dbReference type="EC" id="3.2.1.40"/>
    </reaction>
</comment>
<dbReference type="Pfam" id="PF25788">
    <property type="entry name" value="Ig_Rha78A_N"/>
    <property type="match status" value="1"/>
</dbReference>
<dbReference type="Pfam" id="PF08531">
    <property type="entry name" value="Bac_rhamnosid_N"/>
    <property type="match status" value="1"/>
</dbReference>
<protein>
    <recommendedName>
        <fullName evidence="2">alpha-L-rhamnosidase</fullName>
        <ecNumber evidence="2">3.2.1.40</ecNumber>
    </recommendedName>
</protein>
<dbReference type="Gene3D" id="2.60.420.10">
    <property type="entry name" value="Maltose phosphorylase, domain 3"/>
    <property type="match status" value="1"/>
</dbReference>
<evidence type="ECO:0000259" key="5">
    <source>
        <dbReference type="Pfam" id="PF08531"/>
    </source>
</evidence>
<evidence type="ECO:0000256" key="1">
    <source>
        <dbReference type="ARBA" id="ARBA00001445"/>
    </source>
</evidence>
<proteinExistence type="predicted"/>
<dbReference type="InterPro" id="IPR008979">
    <property type="entry name" value="Galactose-bd-like_sf"/>
</dbReference>
<dbReference type="PANTHER" id="PTHR33307">
    <property type="entry name" value="ALPHA-RHAMNOSIDASE (EUROFUNG)"/>
    <property type="match status" value="1"/>
</dbReference>
<dbReference type="InterPro" id="IPR008928">
    <property type="entry name" value="6-hairpin_glycosidase_sf"/>
</dbReference>
<dbReference type="Pfam" id="PF17390">
    <property type="entry name" value="Bac_rhamnosid_C"/>
    <property type="match status" value="1"/>
</dbReference>
<dbReference type="EC" id="3.2.1.40" evidence="2"/>
<dbReference type="GO" id="GO:0030596">
    <property type="term" value="F:alpha-L-rhamnosidase activity"/>
    <property type="evidence" value="ECO:0007669"/>
    <property type="project" value="UniProtKB-EC"/>
</dbReference>
<gene>
    <name evidence="8" type="ORF">BN869_000011650_1</name>
</gene>
<dbReference type="InterPro" id="IPR016007">
    <property type="entry name" value="Alpha_rhamnosid"/>
</dbReference>
<dbReference type="PANTHER" id="PTHR33307:SF6">
    <property type="entry name" value="ALPHA-RHAMNOSIDASE (EUROFUNG)-RELATED"/>
    <property type="match status" value="1"/>
</dbReference>
<evidence type="ECO:0000259" key="6">
    <source>
        <dbReference type="Pfam" id="PF17389"/>
    </source>
</evidence>
<dbReference type="Gene3D" id="1.50.10.10">
    <property type="match status" value="1"/>
</dbReference>
<keyword evidence="3" id="KW-0378">Hydrolase</keyword>
<evidence type="ECO:0000256" key="2">
    <source>
        <dbReference type="ARBA" id="ARBA00012652"/>
    </source>
</evidence>
<dbReference type="InterPro" id="IPR008902">
    <property type="entry name" value="Rhamnosid_concanavalin"/>
</dbReference>
<dbReference type="EMBL" id="CDPU01000054">
    <property type="protein sequence ID" value="CEO55592.1"/>
    <property type="molecule type" value="Genomic_DNA"/>
</dbReference>
<dbReference type="InterPro" id="IPR035396">
    <property type="entry name" value="Bac_rhamnosid6H"/>
</dbReference>
<dbReference type="InterPro" id="IPR035398">
    <property type="entry name" value="Bac_rhamnosid_C"/>
</dbReference>
<reference evidence="8" key="1">
    <citation type="submission" date="2015-01" db="EMBL/GenBank/DDBJ databases">
        <authorList>
            <person name="Durling Mikael"/>
        </authorList>
    </citation>
    <scope>NUCLEOTIDE SEQUENCE</scope>
</reference>
<dbReference type="InterPro" id="IPR012341">
    <property type="entry name" value="6hp_glycosidase-like_sf"/>
</dbReference>
<evidence type="ECO:0000259" key="7">
    <source>
        <dbReference type="Pfam" id="PF17390"/>
    </source>
</evidence>
<feature type="domain" description="Bacterial alpha-L-rhamnosidase N-terminal" evidence="5">
    <location>
        <begin position="160"/>
        <end position="336"/>
    </location>
</feature>
<name>A0A0B7KJG1_BIOOC</name>
<evidence type="ECO:0000313" key="8">
    <source>
        <dbReference type="EMBL" id="CEO55592.1"/>
    </source>
</evidence>